<organism evidence="2 3">
    <name type="scientific">Tannerella forsythia</name>
    <name type="common">Bacteroides forsythus</name>
    <dbReference type="NCBI Taxonomy" id="28112"/>
    <lineage>
        <taxon>Bacteria</taxon>
        <taxon>Pseudomonadati</taxon>
        <taxon>Bacteroidota</taxon>
        <taxon>Bacteroidia</taxon>
        <taxon>Bacteroidales</taxon>
        <taxon>Tannerellaceae</taxon>
        <taxon>Tannerella</taxon>
    </lineage>
</organism>
<gene>
    <name evidence="2" type="ORF">TFUB20_00546</name>
</gene>
<protein>
    <submittedName>
        <fullName evidence="2">Uncharacterized protein</fullName>
    </submittedName>
</protein>
<reference evidence="2 3" key="1">
    <citation type="submission" date="2016-09" db="EMBL/GenBank/DDBJ databases">
        <authorList>
            <person name="Capua I."/>
            <person name="De Benedictis P."/>
            <person name="Joannis T."/>
            <person name="Lombin L.H."/>
            <person name="Cattoli G."/>
        </authorList>
    </citation>
    <scope>NUCLEOTIDE SEQUENCE [LARGE SCALE GENOMIC DNA]</scope>
    <source>
        <strain evidence="2 3">UB20</strain>
    </source>
</reference>
<evidence type="ECO:0000313" key="2">
    <source>
        <dbReference type="EMBL" id="SCQ18988.1"/>
    </source>
</evidence>
<accession>A0A1D3UG51</accession>
<proteinExistence type="predicted"/>
<sequence>MGNGSIMESGEEPDNIENINSSKKMKSCGEK</sequence>
<feature type="region of interest" description="Disordered" evidence="1">
    <location>
        <begin position="1"/>
        <end position="31"/>
    </location>
</feature>
<dbReference type="EMBL" id="FMMM01000021">
    <property type="protein sequence ID" value="SCQ18988.1"/>
    <property type="molecule type" value="Genomic_DNA"/>
</dbReference>
<dbReference type="AlphaFoldDB" id="A0A1D3UG51"/>
<evidence type="ECO:0000256" key="1">
    <source>
        <dbReference type="SAM" id="MobiDB-lite"/>
    </source>
</evidence>
<evidence type="ECO:0000313" key="3">
    <source>
        <dbReference type="Proteomes" id="UP000182057"/>
    </source>
</evidence>
<dbReference type="Proteomes" id="UP000182057">
    <property type="component" value="Unassembled WGS sequence"/>
</dbReference>
<name>A0A1D3UG51_TANFO</name>